<feature type="region of interest" description="Disordered" evidence="1">
    <location>
        <begin position="64"/>
        <end position="85"/>
    </location>
</feature>
<gene>
    <name evidence="2" type="ORF">PBY51_019042</name>
</gene>
<feature type="compositionally biased region" description="Acidic residues" evidence="1">
    <location>
        <begin position="69"/>
        <end position="78"/>
    </location>
</feature>
<reference evidence="2 3" key="2">
    <citation type="journal article" date="2023" name="Mol. Biol. Evol.">
        <title>Genomics of Secondarily Temperate Adaptation in the Only Non-Antarctic Icefish.</title>
        <authorList>
            <person name="Rivera-Colon A.G."/>
            <person name="Rayamajhi N."/>
            <person name="Minhas B.F."/>
            <person name="Madrigal G."/>
            <person name="Bilyk K.T."/>
            <person name="Yoon V."/>
            <person name="Hune M."/>
            <person name="Gregory S."/>
            <person name="Cheng C.H.C."/>
            <person name="Catchen J.M."/>
        </authorList>
    </citation>
    <scope>NUCLEOTIDE SEQUENCE [LARGE SCALE GENOMIC DNA]</scope>
    <source>
        <strain evidence="2">JMC-PN-2008</strain>
    </source>
</reference>
<organism evidence="2 3">
    <name type="scientific">Eleginops maclovinus</name>
    <name type="common">Patagonian blennie</name>
    <name type="synonym">Eleginus maclovinus</name>
    <dbReference type="NCBI Taxonomy" id="56733"/>
    <lineage>
        <taxon>Eukaryota</taxon>
        <taxon>Metazoa</taxon>
        <taxon>Chordata</taxon>
        <taxon>Craniata</taxon>
        <taxon>Vertebrata</taxon>
        <taxon>Euteleostomi</taxon>
        <taxon>Actinopterygii</taxon>
        <taxon>Neopterygii</taxon>
        <taxon>Teleostei</taxon>
        <taxon>Neoteleostei</taxon>
        <taxon>Acanthomorphata</taxon>
        <taxon>Eupercaria</taxon>
        <taxon>Perciformes</taxon>
        <taxon>Notothenioidei</taxon>
        <taxon>Eleginopidae</taxon>
        <taxon>Eleginops</taxon>
    </lineage>
</organism>
<name>A0AAN8AT04_ELEMC</name>
<evidence type="ECO:0000256" key="1">
    <source>
        <dbReference type="SAM" id="MobiDB-lite"/>
    </source>
</evidence>
<accession>A0AAN8AT04</accession>
<dbReference type="EMBL" id="JAUZQC010000003">
    <property type="protein sequence ID" value="KAK5874061.1"/>
    <property type="molecule type" value="Genomic_DNA"/>
</dbReference>
<keyword evidence="3" id="KW-1185">Reference proteome</keyword>
<evidence type="ECO:0000313" key="2">
    <source>
        <dbReference type="EMBL" id="KAK5874061.1"/>
    </source>
</evidence>
<comment type="caution">
    <text evidence="2">The sequence shown here is derived from an EMBL/GenBank/DDBJ whole genome shotgun (WGS) entry which is preliminary data.</text>
</comment>
<sequence>MVVVVVPREMNHDGTHSLTQSCTRSMMVQGQRCPDWMLRSIVVVPGGCNVVPTICYGTGGEGMDGDQRCEEEEEEEEAGQGCSSALSPAGCCGMGRTAALLWGSGHL</sequence>
<proteinExistence type="predicted"/>
<dbReference type="Proteomes" id="UP001346869">
    <property type="component" value="Unassembled WGS sequence"/>
</dbReference>
<protein>
    <submittedName>
        <fullName evidence="2">Uncharacterized protein</fullName>
    </submittedName>
</protein>
<reference evidence="2 3" key="1">
    <citation type="journal article" date="2023" name="Genes (Basel)">
        <title>Chromosome-Level Genome Assembly and Circadian Gene Repertoire of the Patagonia Blennie Eleginops maclovinus-The Closest Ancestral Proxy of Antarctic Cryonotothenioids.</title>
        <authorList>
            <person name="Cheng C.C."/>
            <person name="Rivera-Colon A.G."/>
            <person name="Minhas B.F."/>
            <person name="Wilson L."/>
            <person name="Rayamajhi N."/>
            <person name="Vargas-Chacoff L."/>
            <person name="Catchen J.M."/>
        </authorList>
    </citation>
    <scope>NUCLEOTIDE SEQUENCE [LARGE SCALE GENOMIC DNA]</scope>
    <source>
        <strain evidence="2">JMC-PN-2008</strain>
    </source>
</reference>
<dbReference type="AlphaFoldDB" id="A0AAN8AT04"/>
<evidence type="ECO:0000313" key="3">
    <source>
        <dbReference type="Proteomes" id="UP001346869"/>
    </source>
</evidence>